<protein>
    <submittedName>
        <fullName evidence="3">EF hand domain-containing protein</fullName>
    </submittedName>
</protein>
<dbReference type="InterPro" id="IPR011992">
    <property type="entry name" value="EF-hand-dom_pair"/>
</dbReference>
<dbReference type="SMART" id="SM00054">
    <property type="entry name" value="EFh"/>
    <property type="match status" value="2"/>
</dbReference>
<dbReference type="Gene3D" id="1.10.238.10">
    <property type="entry name" value="EF-hand"/>
    <property type="match status" value="1"/>
</dbReference>
<dbReference type="InterPro" id="IPR002048">
    <property type="entry name" value="EF_hand_dom"/>
</dbReference>
<evidence type="ECO:0000313" key="4">
    <source>
        <dbReference type="Proteomes" id="UP000295455"/>
    </source>
</evidence>
<dbReference type="Proteomes" id="UP000295455">
    <property type="component" value="Unassembled WGS sequence"/>
</dbReference>
<evidence type="ECO:0000256" key="1">
    <source>
        <dbReference type="SAM" id="SignalP"/>
    </source>
</evidence>
<keyword evidence="4" id="KW-1185">Reference proteome</keyword>
<organism evidence="3 4">
    <name type="scientific">Mariniflexile fucanivorans</name>
    <dbReference type="NCBI Taxonomy" id="264023"/>
    <lineage>
        <taxon>Bacteria</taxon>
        <taxon>Pseudomonadati</taxon>
        <taxon>Bacteroidota</taxon>
        <taxon>Flavobacteriia</taxon>
        <taxon>Flavobacteriales</taxon>
        <taxon>Flavobacteriaceae</taxon>
        <taxon>Mariniflexile</taxon>
    </lineage>
</organism>
<dbReference type="SUPFAM" id="SSF47473">
    <property type="entry name" value="EF-hand"/>
    <property type="match status" value="1"/>
</dbReference>
<keyword evidence="1" id="KW-0732">Signal</keyword>
<dbReference type="GO" id="GO:0005509">
    <property type="term" value="F:calcium ion binding"/>
    <property type="evidence" value="ECO:0007669"/>
    <property type="project" value="InterPro"/>
</dbReference>
<reference evidence="3 4" key="1">
    <citation type="submission" date="2019-03" db="EMBL/GenBank/DDBJ databases">
        <title>Genomic Encyclopedia of Type Strains, Phase IV (KMG-IV): sequencing the most valuable type-strain genomes for metagenomic binning, comparative biology and taxonomic classification.</title>
        <authorList>
            <person name="Goeker M."/>
        </authorList>
    </citation>
    <scope>NUCLEOTIDE SEQUENCE [LARGE SCALE GENOMIC DNA]</scope>
    <source>
        <strain evidence="3 4">DSM 18792</strain>
    </source>
</reference>
<accession>A0A4R1RKK7</accession>
<feature type="chain" id="PRO_5020274003" evidence="1">
    <location>
        <begin position="24"/>
        <end position="103"/>
    </location>
</feature>
<dbReference type="PROSITE" id="PS50222">
    <property type="entry name" value="EF_HAND_2"/>
    <property type="match status" value="1"/>
</dbReference>
<dbReference type="RefSeq" id="WP_132216916.1">
    <property type="nucleotide sequence ID" value="NZ_OX156936.1"/>
</dbReference>
<comment type="caution">
    <text evidence="3">The sequence shown here is derived from an EMBL/GenBank/DDBJ whole genome shotgun (WGS) entry which is preliminary data.</text>
</comment>
<dbReference type="PROSITE" id="PS00018">
    <property type="entry name" value="EF_HAND_1"/>
    <property type="match status" value="1"/>
</dbReference>
<gene>
    <name evidence="3" type="ORF">EV196_103147</name>
</gene>
<dbReference type="EMBL" id="SLUP01000003">
    <property type="protein sequence ID" value="TCL66733.1"/>
    <property type="molecule type" value="Genomic_DNA"/>
</dbReference>
<sequence length="103" mass="11452">MKTTILKFALFSFALLAFSQVNAQDKKKPDPEKMFTTLDTNKDGTISLEEMKARKTKKEVSAEAQEKRFAAMDADANGAVTLEEFKTSMAKVKGKGEGKKKQE</sequence>
<feature type="signal peptide" evidence="1">
    <location>
        <begin position="1"/>
        <end position="23"/>
    </location>
</feature>
<dbReference type="CDD" id="cd00051">
    <property type="entry name" value="EFh"/>
    <property type="match status" value="1"/>
</dbReference>
<evidence type="ECO:0000259" key="2">
    <source>
        <dbReference type="PROSITE" id="PS50222"/>
    </source>
</evidence>
<dbReference type="AlphaFoldDB" id="A0A4R1RKK7"/>
<dbReference type="OrthoDB" id="1448179at2"/>
<feature type="domain" description="EF-hand" evidence="2">
    <location>
        <begin position="60"/>
        <end position="95"/>
    </location>
</feature>
<dbReference type="Pfam" id="PF13499">
    <property type="entry name" value="EF-hand_7"/>
    <property type="match status" value="1"/>
</dbReference>
<evidence type="ECO:0000313" key="3">
    <source>
        <dbReference type="EMBL" id="TCL66733.1"/>
    </source>
</evidence>
<dbReference type="InterPro" id="IPR018247">
    <property type="entry name" value="EF_Hand_1_Ca_BS"/>
</dbReference>
<proteinExistence type="predicted"/>
<name>A0A4R1RKK7_9FLAO</name>